<comment type="similarity">
    <text evidence="1 13 14">Belongs to the ATPase B chain family.</text>
</comment>
<protein>
    <recommendedName>
        <fullName evidence="13">ATP synthase subunit b</fullName>
    </recommendedName>
    <alternativeName>
        <fullName evidence="13">ATP synthase F(0) sector subunit b</fullName>
    </alternativeName>
    <alternativeName>
        <fullName evidence="13">ATPase subunit I</fullName>
    </alternativeName>
    <alternativeName>
        <fullName evidence="13">F-type ATPase subunit b</fullName>
        <shortName evidence="13">F-ATPase subunit b</shortName>
    </alternativeName>
</protein>
<accession>A0A086Y5Z0</accession>
<dbReference type="eggNOG" id="COG0711">
    <property type="taxonomic scope" value="Bacteria"/>
</dbReference>
<dbReference type="RefSeq" id="WP_036634739.1">
    <property type="nucleotide sequence ID" value="NZ_JFZB01000003.1"/>
</dbReference>
<comment type="caution">
    <text evidence="17">The sequence shown here is derived from an EMBL/GenBank/DDBJ whole genome shotgun (WGS) entry which is preliminary data.</text>
</comment>
<evidence type="ECO:0000256" key="6">
    <source>
        <dbReference type="ARBA" id="ARBA00022989"/>
    </source>
</evidence>
<dbReference type="PANTHER" id="PTHR33445:SF1">
    <property type="entry name" value="ATP SYNTHASE SUBUNIT B"/>
    <property type="match status" value="1"/>
</dbReference>
<evidence type="ECO:0000256" key="5">
    <source>
        <dbReference type="ARBA" id="ARBA00022781"/>
    </source>
</evidence>
<keyword evidence="8 13" id="KW-0472">Membrane</keyword>
<sequence length="184" mass="19811">MKKLSLLLILAAQPAFAGEEPFFTLRSTEFVVTIAFILFVGVLLKGKIFGRLGGLLDKRADGIKTELDEARSLREEAQSILASYERKSREVQGQADAIVAAAKREAQAAAEQAKADIEVSIARRLKTAEEQIESAEKQALRAVKDHAVAVAVAAAGEVLARQLTPEAKAGMLDTAIGEVKQRLN</sequence>
<dbReference type="GO" id="GO:0045259">
    <property type="term" value="C:proton-transporting ATP synthase complex"/>
    <property type="evidence" value="ECO:0007669"/>
    <property type="project" value="UniProtKB-KW"/>
</dbReference>
<dbReference type="GO" id="GO:0046933">
    <property type="term" value="F:proton-transporting ATP synthase activity, rotational mechanism"/>
    <property type="evidence" value="ECO:0007669"/>
    <property type="project" value="UniProtKB-UniRule"/>
</dbReference>
<evidence type="ECO:0000256" key="1">
    <source>
        <dbReference type="ARBA" id="ARBA00005513"/>
    </source>
</evidence>
<evidence type="ECO:0000256" key="4">
    <source>
        <dbReference type="ARBA" id="ARBA00022692"/>
    </source>
</evidence>
<dbReference type="Pfam" id="PF00430">
    <property type="entry name" value="ATP-synt_B"/>
    <property type="match status" value="1"/>
</dbReference>
<evidence type="ECO:0000256" key="16">
    <source>
        <dbReference type="SAM" id="SignalP"/>
    </source>
</evidence>
<keyword evidence="17" id="KW-0378">Hydrolase</keyword>
<evidence type="ECO:0000256" key="10">
    <source>
        <dbReference type="ARBA" id="ARBA00025198"/>
    </source>
</evidence>
<dbReference type="GO" id="GO:0005886">
    <property type="term" value="C:plasma membrane"/>
    <property type="evidence" value="ECO:0007669"/>
    <property type="project" value="UniProtKB-SubCell"/>
</dbReference>
<keyword evidence="18" id="KW-1185">Reference proteome</keyword>
<evidence type="ECO:0000256" key="12">
    <source>
        <dbReference type="ARBA" id="ARBA00037847"/>
    </source>
</evidence>
<dbReference type="InterPro" id="IPR050059">
    <property type="entry name" value="ATP_synthase_B_chain"/>
</dbReference>
<comment type="subunit">
    <text evidence="13">F-type ATPases have 2 components, F(1) - the catalytic core - and F(0) - the membrane proton channel. F(1) has five subunits: alpha(3), beta(3), gamma(1), delta(1), epsilon(1). F(0) has three main subunits: a(1), b(2) and c(10-14). The alpha and beta chains form an alternating ring which encloses part of the gamma chain. F(1) is attached to F(0) by a central stalk formed by the gamma and epsilon chains, while a peripheral stalk is formed by the delta and b chains.</text>
</comment>
<reference evidence="17 18" key="1">
    <citation type="submission" date="2014-03" db="EMBL/GenBank/DDBJ databases">
        <title>Genome of Paenirhodobacter enshiensis DW2-9.</title>
        <authorList>
            <person name="Wang D."/>
            <person name="Wang G."/>
        </authorList>
    </citation>
    <scope>NUCLEOTIDE SEQUENCE [LARGE SCALE GENOMIC DNA]</scope>
    <source>
        <strain evidence="17 18">DW2-9</strain>
    </source>
</reference>
<dbReference type="EMBL" id="JFZB01000003">
    <property type="protein sequence ID" value="KFI29690.1"/>
    <property type="molecule type" value="Genomic_DNA"/>
</dbReference>
<keyword evidence="15" id="KW-0175">Coiled coil</keyword>
<dbReference type="OrthoDB" id="8479836at2"/>
<keyword evidence="2 13" id="KW-0813">Transport</keyword>
<evidence type="ECO:0000256" key="14">
    <source>
        <dbReference type="RuleBase" id="RU003848"/>
    </source>
</evidence>
<evidence type="ECO:0000256" key="7">
    <source>
        <dbReference type="ARBA" id="ARBA00023065"/>
    </source>
</evidence>
<evidence type="ECO:0000256" key="13">
    <source>
        <dbReference type="HAMAP-Rule" id="MF_01398"/>
    </source>
</evidence>
<feature type="coiled-coil region" evidence="15">
    <location>
        <begin position="67"/>
        <end position="145"/>
    </location>
</feature>
<keyword evidence="4 13" id="KW-0812">Transmembrane</keyword>
<dbReference type="AlphaFoldDB" id="A0A086Y5Z0"/>
<dbReference type="GO" id="GO:0046961">
    <property type="term" value="F:proton-transporting ATPase activity, rotational mechanism"/>
    <property type="evidence" value="ECO:0007669"/>
    <property type="project" value="TreeGrafter"/>
</dbReference>
<proteinExistence type="inferred from homology"/>
<feature type="chain" id="PRO_5001817322" description="ATP synthase subunit b" evidence="16">
    <location>
        <begin position="18"/>
        <end position="184"/>
    </location>
</feature>
<gene>
    <name evidence="13" type="primary">atpF</name>
    <name evidence="17" type="ORF">CG50_08630</name>
</gene>
<evidence type="ECO:0000256" key="2">
    <source>
        <dbReference type="ARBA" id="ARBA00022448"/>
    </source>
</evidence>
<evidence type="ECO:0000256" key="11">
    <source>
        <dbReference type="ARBA" id="ARBA00025614"/>
    </source>
</evidence>
<dbReference type="CDD" id="cd06503">
    <property type="entry name" value="ATP-synt_Fo_b"/>
    <property type="match status" value="1"/>
</dbReference>
<evidence type="ECO:0000256" key="3">
    <source>
        <dbReference type="ARBA" id="ARBA00022547"/>
    </source>
</evidence>
<dbReference type="HAMAP" id="MF_01398">
    <property type="entry name" value="ATP_synth_b_bprime"/>
    <property type="match status" value="1"/>
</dbReference>
<dbReference type="NCBIfam" id="NF009989">
    <property type="entry name" value="PRK13455.1"/>
    <property type="match status" value="1"/>
</dbReference>
<keyword evidence="3 13" id="KW-0138">CF(0)</keyword>
<evidence type="ECO:0000256" key="15">
    <source>
        <dbReference type="SAM" id="Coils"/>
    </source>
</evidence>
<dbReference type="STRING" id="1105367.CG50_08630"/>
<dbReference type="GO" id="GO:0012505">
    <property type="term" value="C:endomembrane system"/>
    <property type="evidence" value="ECO:0007669"/>
    <property type="project" value="UniProtKB-SubCell"/>
</dbReference>
<organism evidence="17 18">
    <name type="scientific">Paenirhodobacter enshiensis</name>
    <dbReference type="NCBI Taxonomy" id="1105367"/>
    <lineage>
        <taxon>Bacteria</taxon>
        <taxon>Pseudomonadati</taxon>
        <taxon>Pseudomonadota</taxon>
        <taxon>Alphaproteobacteria</taxon>
        <taxon>Rhodobacterales</taxon>
        <taxon>Rhodobacter group</taxon>
        <taxon>Paenirhodobacter</taxon>
    </lineage>
</organism>
<comment type="function">
    <text evidence="10 13">F(1)F(0) ATP synthase produces ATP from ADP in the presence of a proton or sodium gradient. F-type ATPases consist of two structural domains, F(1) containing the extramembraneous catalytic core and F(0) containing the membrane proton channel, linked together by a central stalk and a peripheral stalk. During catalysis, ATP synthesis in the catalytic domain of F(1) is coupled via a rotary mechanism of the central stalk subunits to proton translocation.</text>
</comment>
<evidence type="ECO:0000313" key="18">
    <source>
        <dbReference type="Proteomes" id="UP000028824"/>
    </source>
</evidence>
<dbReference type="Proteomes" id="UP000028824">
    <property type="component" value="Unassembled WGS sequence"/>
</dbReference>
<comment type="function">
    <text evidence="11">Component of the F(0) channel, it forms part of the peripheral stalk, linking F(1) to F(0). The b'-subunit is a diverged and duplicated form of b found in plants and photosynthetic bacteria.</text>
</comment>
<keyword evidence="16" id="KW-0732">Signal</keyword>
<evidence type="ECO:0000256" key="9">
    <source>
        <dbReference type="ARBA" id="ARBA00023310"/>
    </source>
</evidence>
<keyword evidence="9 13" id="KW-0066">ATP synthesis</keyword>
<feature type="signal peptide" evidence="16">
    <location>
        <begin position="1"/>
        <end position="17"/>
    </location>
</feature>
<comment type="subcellular location">
    <subcellularLocation>
        <location evidence="13">Cell membrane</location>
        <topology evidence="13">Single-pass membrane protein</topology>
    </subcellularLocation>
    <subcellularLocation>
        <location evidence="12">Endomembrane system</location>
        <topology evidence="12">Single-pass membrane protein</topology>
    </subcellularLocation>
</comment>
<feature type="transmembrane region" description="Helical" evidence="13">
    <location>
        <begin position="27"/>
        <end position="44"/>
    </location>
</feature>
<evidence type="ECO:0000313" key="17">
    <source>
        <dbReference type="EMBL" id="KFI29690.1"/>
    </source>
</evidence>
<keyword evidence="6 13" id="KW-1133">Transmembrane helix</keyword>
<dbReference type="PANTHER" id="PTHR33445">
    <property type="entry name" value="ATP SYNTHASE SUBUNIT B', CHLOROPLASTIC"/>
    <property type="match status" value="1"/>
</dbReference>
<evidence type="ECO:0000256" key="8">
    <source>
        <dbReference type="ARBA" id="ARBA00023136"/>
    </source>
</evidence>
<keyword evidence="13" id="KW-1003">Cell membrane</keyword>
<keyword evidence="7 13" id="KW-0406">Ion transport</keyword>
<keyword evidence="5 13" id="KW-0375">Hydrogen ion transport</keyword>
<dbReference type="GO" id="GO:0016787">
    <property type="term" value="F:hydrolase activity"/>
    <property type="evidence" value="ECO:0007669"/>
    <property type="project" value="UniProtKB-KW"/>
</dbReference>
<dbReference type="InterPro" id="IPR002146">
    <property type="entry name" value="ATP_synth_b/b'su_bac/chlpt"/>
</dbReference>
<name>A0A086Y5Z0_9RHOB</name>